<reference evidence="2" key="1">
    <citation type="submission" date="2022-11" db="UniProtKB">
        <authorList>
            <consortium name="WormBaseParasite"/>
        </authorList>
    </citation>
    <scope>IDENTIFICATION</scope>
</reference>
<proteinExistence type="predicted"/>
<evidence type="ECO:0000313" key="1">
    <source>
        <dbReference type="Proteomes" id="UP000887580"/>
    </source>
</evidence>
<evidence type="ECO:0000313" key="2">
    <source>
        <dbReference type="WBParaSite" id="PS1159_v2.g8261.t1"/>
    </source>
</evidence>
<dbReference type="Proteomes" id="UP000887580">
    <property type="component" value="Unplaced"/>
</dbReference>
<dbReference type="WBParaSite" id="PS1159_v2.g8261.t1">
    <property type="protein sequence ID" value="PS1159_v2.g8261.t1"/>
    <property type="gene ID" value="PS1159_v2.g8261"/>
</dbReference>
<accession>A0AC35GSJ7</accession>
<organism evidence="1 2">
    <name type="scientific">Panagrolaimus sp. PS1159</name>
    <dbReference type="NCBI Taxonomy" id="55785"/>
    <lineage>
        <taxon>Eukaryota</taxon>
        <taxon>Metazoa</taxon>
        <taxon>Ecdysozoa</taxon>
        <taxon>Nematoda</taxon>
        <taxon>Chromadorea</taxon>
        <taxon>Rhabditida</taxon>
        <taxon>Tylenchina</taxon>
        <taxon>Panagrolaimomorpha</taxon>
        <taxon>Panagrolaimoidea</taxon>
        <taxon>Panagrolaimidae</taxon>
        <taxon>Panagrolaimus</taxon>
    </lineage>
</organism>
<protein>
    <submittedName>
        <fullName evidence="2">Uncharacterized protein</fullName>
    </submittedName>
</protein>
<sequence>MKFLNLFITFLFFIFIKSGATYFAIVFNKNETRFSTTLDQKFAEKINKTCEEYSTALNNEKWESVIEDGDLRIIFQCSNESYGDKIKLLSNYIKSFERNRPKRWYREPQPNNFT</sequence>
<name>A0AC35GSJ7_9BILA</name>